<organism evidence="2 3">
    <name type="scientific">Chelatococcus caeni</name>
    <dbReference type="NCBI Taxonomy" id="1348468"/>
    <lineage>
        <taxon>Bacteria</taxon>
        <taxon>Pseudomonadati</taxon>
        <taxon>Pseudomonadota</taxon>
        <taxon>Alphaproteobacteria</taxon>
        <taxon>Hyphomicrobiales</taxon>
        <taxon>Chelatococcaceae</taxon>
        <taxon>Chelatococcus</taxon>
    </lineage>
</organism>
<name>A0A840BYV2_9HYPH</name>
<dbReference type="Proteomes" id="UP000577362">
    <property type="component" value="Unassembled WGS sequence"/>
</dbReference>
<keyword evidence="1" id="KW-1133">Transmembrane helix</keyword>
<keyword evidence="1" id="KW-0472">Membrane</keyword>
<dbReference type="AlphaFoldDB" id="A0A840BYV2"/>
<accession>A0A840BYV2</accession>
<reference evidence="2 3" key="1">
    <citation type="submission" date="2020-08" db="EMBL/GenBank/DDBJ databases">
        <title>Genomic Encyclopedia of Type Strains, Phase IV (KMG-IV): sequencing the most valuable type-strain genomes for metagenomic binning, comparative biology and taxonomic classification.</title>
        <authorList>
            <person name="Goeker M."/>
        </authorList>
    </citation>
    <scope>NUCLEOTIDE SEQUENCE [LARGE SCALE GENOMIC DNA]</scope>
    <source>
        <strain evidence="2 3">DSM 103737</strain>
    </source>
</reference>
<feature type="transmembrane region" description="Helical" evidence="1">
    <location>
        <begin position="85"/>
        <end position="106"/>
    </location>
</feature>
<comment type="caution">
    <text evidence="2">The sequence shown here is derived from an EMBL/GenBank/DDBJ whole genome shotgun (WGS) entry which is preliminary data.</text>
</comment>
<dbReference type="RefSeq" id="WP_019402068.1">
    <property type="nucleotide sequence ID" value="NZ_JACIEN010000004.1"/>
</dbReference>
<evidence type="ECO:0000313" key="3">
    <source>
        <dbReference type="Proteomes" id="UP000577362"/>
    </source>
</evidence>
<sequence length="143" mass="15243">MNRDDFEQLRRRFGEDVAAWPPPYRQEARSFQEGGGTDDDLDRLLRAAIDAPADERALARKVLSRIEGSRQPAHVLSASLRHMPYSAVAACLALVLVVAAAAGYWLGGRGPEAANDTLLAFAAGEPAGLDDVVESLGSIGGEL</sequence>
<protein>
    <submittedName>
        <fullName evidence="2">Uncharacterized protein</fullName>
    </submittedName>
</protein>
<evidence type="ECO:0000256" key="1">
    <source>
        <dbReference type="SAM" id="Phobius"/>
    </source>
</evidence>
<keyword evidence="1" id="KW-0812">Transmembrane</keyword>
<keyword evidence="3" id="KW-1185">Reference proteome</keyword>
<dbReference type="EMBL" id="JACIEN010000004">
    <property type="protein sequence ID" value="MBB4018515.1"/>
    <property type="molecule type" value="Genomic_DNA"/>
</dbReference>
<proteinExistence type="predicted"/>
<evidence type="ECO:0000313" key="2">
    <source>
        <dbReference type="EMBL" id="MBB4018515.1"/>
    </source>
</evidence>
<gene>
    <name evidence="2" type="ORF">GGR16_003562</name>
</gene>